<evidence type="ECO:0000256" key="7">
    <source>
        <dbReference type="SAM" id="Phobius"/>
    </source>
</evidence>
<feature type="transmembrane region" description="Helical" evidence="7">
    <location>
        <begin position="257"/>
        <end position="277"/>
    </location>
</feature>
<organism evidence="9 10">
    <name type="scientific">Hirsutella minnesotensis 3608</name>
    <dbReference type="NCBI Taxonomy" id="1043627"/>
    <lineage>
        <taxon>Eukaryota</taxon>
        <taxon>Fungi</taxon>
        <taxon>Dikarya</taxon>
        <taxon>Ascomycota</taxon>
        <taxon>Pezizomycotina</taxon>
        <taxon>Sordariomycetes</taxon>
        <taxon>Hypocreomycetidae</taxon>
        <taxon>Hypocreales</taxon>
        <taxon>Ophiocordycipitaceae</taxon>
        <taxon>Hirsutella</taxon>
    </lineage>
</organism>
<comment type="similarity">
    <text evidence="5">Belongs to the SAT4 family.</text>
</comment>
<dbReference type="Proteomes" id="UP000054481">
    <property type="component" value="Unassembled WGS sequence"/>
</dbReference>
<feature type="transmembrane region" description="Helical" evidence="7">
    <location>
        <begin position="181"/>
        <end position="207"/>
    </location>
</feature>
<dbReference type="Pfam" id="PF20684">
    <property type="entry name" value="Fung_rhodopsin"/>
    <property type="match status" value="1"/>
</dbReference>
<feature type="transmembrane region" description="Helical" evidence="7">
    <location>
        <begin position="219"/>
        <end position="237"/>
    </location>
</feature>
<evidence type="ECO:0000256" key="1">
    <source>
        <dbReference type="ARBA" id="ARBA00004141"/>
    </source>
</evidence>
<feature type="domain" description="Rhodopsin" evidence="8">
    <location>
        <begin position="40"/>
        <end position="283"/>
    </location>
</feature>
<evidence type="ECO:0000256" key="6">
    <source>
        <dbReference type="SAM" id="MobiDB-lite"/>
    </source>
</evidence>
<reference evidence="9 10" key="1">
    <citation type="journal article" date="2014" name="Genome Biol. Evol.">
        <title>Comparative genomics and transcriptomics analyses reveal divergent lifestyle features of nematode endoparasitic fungus Hirsutella minnesotensis.</title>
        <authorList>
            <person name="Lai Y."/>
            <person name="Liu K."/>
            <person name="Zhang X."/>
            <person name="Zhang X."/>
            <person name="Li K."/>
            <person name="Wang N."/>
            <person name="Shu C."/>
            <person name="Wu Y."/>
            <person name="Wang C."/>
            <person name="Bushley K.E."/>
            <person name="Xiang M."/>
            <person name="Liu X."/>
        </authorList>
    </citation>
    <scope>NUCLEOTIDE SEQUENCE [LARGE SCALE GENOMIC DNA]</scope>
    <source>
        <strain evidence="9 10">3608</strain>
    </source>
</reference>
<dbReference type="OrthoDB" id="5429740at2759"/>
<evidence type="ECO:0000313" key="9">
    <source>
        <dbReference type="EMBL" id="KJZ71731.1"/>
    </source>
</evidence>
<evidence type="ECO:0000313" key="10">
    <source>
        <dbReference type="Proteomes" id="UP000054481"/>
    </source>
</evidence>
<feature type="transmembrane region" description="Helical" evidence="7">
    <location>
        <begin position="136"/>
        <end position="161"/>
    </location>
</feature>
<accession>A0A0F7ZGZ1</accession>
<comment type="subcellular location">
    <subcellularLocation>
        <location evidence="1">Membrane</location>
        <topology evidence="1">Multi-pass membrane protein</topology>
    </subcellularLocation>
</comment>
<evidence type="ECO:0000259" key="8">
    <source>
        <dbReference type="Pfam" id="PF20684"/>
    </source>
</evidence>
<feature type="region of interest" description="Disordered" evidence="6">
    <location>
        <begin position="304"/>
        <end position="324"/>
    </location>
</feature>
<dbReference type="AlphaFoldDB" id="A0A0F7ZGZ1"/>
<keyword evidence="3 7" id="KW-1133">Transmembrane helix</keyword>
<proteinExistence type="inferred from homology"/>
<protein>
    <recommendedName>
        <fullName evidence="8">Rhodopsin domain-containing protein</fullName>
    </recommendedName>
</protein>
<evidence type="ECO:0000256" key="5">
    <source>
        <dbReference type="ARBA" id="ARBA00038359"/>
    </source>
</evidence>
<dbReference type="PANTHER" id="PTHR33048:SF155">
    <property type="entry name" value="INTEGRAL MEMBRANE PROTEIN"/>
    <property type="match status" value="1"/>
</dbReference>
<evidence type="ECO:0000256" key="4">
    <source>
        <dbReference type="ARBA" id="ARBA00023136"/>
    </source>
</evidence>
<sequence>MSTPVPAFPPPVDPDNLGRGPLIMGLTWTFTALAMVTVALRFHVRSRLRRSSFAWDDWLMLAAMIFQVVGQCLLTVSYHYGLGKQQRNLHLPDEMVTMLKWCWIGIGPGQATSALARISITISLVFLFGVHKWFKWFLIILTTLQTVIGVAMIPITYTQVIPIDGLWNVFRLDVQHRDPRIFIYGGYVGQCLFTFCDLTYVLFPVIIIWRLQMPMHRRIGLIVLMAASLFTMSMSIMKLVTLHWQGDSQSPDVLDNAALVVFWAGMEQTCVIIMGCVPSLRGLKELDLLGLGAIGASLSSLMGTRSQKSRTSGERNRDTGLSSGQPYHDLEICNHKGHLFETKGNAMGNTVTFTAYPHKESNESLVEANYIRFTNQWSILYDESTKTANNTG</sequence>
<keyword evidence="10" id="KW-1185">Reference proteome</keyword>
<dbReference type="GO" id="GO:0016020">
    <property type="term" value="C:membrane"/>
    <property type="evidence" value="ECO:0007669"/>
    <property type="project" value="UniProtKB-SubCell"/>
</dbReference>
<evidence type="ECO:0000256" key="2">
    <source>
        <dbReference type="ARBA" id="ARBA00022692"/>
    </source>
</evidence>
<dbReference type="PANTHER" id="PTHR33048">
    <property type="entry name" value="PTH11-LIKE INTEGRAL MEMBRANE PROTEIN (AFU_ORTHOLOGUE AFUA_5G11245)"/>
    <property type="match status" value="1"/>
</dbReference>
<dbReference type="EMBL" id="KQ030563">
    <property type="protein sequence ID" value="KJZ71731.1"/>
    <property type="molecule type" value="Genomic_DNA"/>
</dbReference>
<evidence type="ECO:0000256" key="3">
    <source>
        <dbReference type="ARBA" id="ARBA00022989"/>
    </source>
</evidence>
<keyword evidence="4 7" id="KW-0472">Membrane</keyword>
<name>A0A0F7ZGZ1_9HYPO</name>
<feature type="transmembrane region" description="Helical" evidence="7">
    <location>
        <begin position="61"/>
        <end position="81"/>
    </location>
</feature>
<keyword evidence="2 7" id="KW-0812">Transmembrane</keyword>
<dbReference type="InterPro" id="IPR049326">
    <property type="entry name" value="Rhodopsin_dom_fungi"/>
</dbReference>
<feature type="transmembrane region" description="Helical" evidence="7">
    <location>
        <begin position="101"/>
        <end position="129"/>
    </location>
</feature>
<dbReference type="InterPro" id="IPR052337">
    <property type="entry name" value="SAT4-like"/>
</dbReference>
<gene>
    <name evidence="9" type="ORF">HIM_08873</name>
</gene>
<feature type="transmembrane region" description="Helical" evidence="7">
    <location>
        <begin position="20"/>
        <end position="40"/>
    </location>
</feature>